<evidence type="ECO:0000313" key="4">
    <source>
        <dbReference type="Proteomes" id="UP000237923"/>
    </source>
</evidence>
<evidence type="ECO:0000313" key="3">
    <source>
        <dbReference type="EMBL" id="SPE06223.1"/>
    </source>
</evidence>
<keyword evidence="5" id="KW-1185">Reference proteome</keyword>
<keyword evidence="1" id="KW-0472">Membrane</keyword>
<proteinExistence type="predicted"/>
<keyword evidence="1" id="KW-0812">Transmembrane</keyword>
<dbReference type="Proteomes" id="UP000237923">
    <property type="component" value="Unassembled WGS sequence"/>
</dbReference>
<accession>A0A2N9K6J9</accession>
<organism evidence="3 4">
    <name type="scientific">Leuconostoc suionicum</name>
    <dbReference type="NCBI Taxonomy" id="1511761"/>
    <lineage>
        <taxon>Bacteria</taxon>
        <taxon>Bacillati</taxon>
        <taxon>Bacillota</taxon>
        <taxon>Bacilli</taxon>
        <taxon>Lactobacillales</taxon>
        <taxon>Lactobacillaceae</taxon>
        <taxon>Leuconostoc</taxon>
    </lineage>
</organism>
<keyword evidence="1" id="KW-1133">Transmembrane helix</keyword>
<evidence type="ECO:0000313" key="2">
    <source>
        <dbReference type="EMBL" id="SPD94561.1"/>
    </source>
</evidence>
<name>A0A2N9K6J9_9LACO</name>
<reference evidence="3 4" key="1">
    <citation type="submission" date="2018-02" db="EMBL/GenBank/DDBJ databases">
        <authorList>
            <person name="Cohen D.B."/>
            <person name="Kent A.D."/>
        </authorList>
    </citation>
    <scope>NUCLEOTIDE SEQUENCE [LARGE SCALE GENOMIC DNA]</scope>
    <source>
        <strain evidence="3 4">CECT 9216</strain>
    </source>
</reference>
<sequence length="61" mass="7346">MLRSFIKRFHLLFLAIIRENIFYFLIFNLIISKQLLKLICTLFVTKYLGGNHVYDCTLFQT</sequence>
<dbReference type="Proteomes" id="UP000239237">
    <property type="component" value="Unassembled WGS sequence"/>
</dbReference>
<dbReference type="EMBL" id="OKQU01000001">
    <property type="protein sequence ID" value="SPE06223.1"/>
    <property type="molecule type" value="Genomic_DNA"/>
</dbReference>
<evidence type="ECO:0000313" key="5">
    <source>
        <dbReference type="Proteomes" id="UP000239237"/>
    </source>
</evidence>
<dbReference type="EMBL" id="OKQR01000004">
    <property type="protein sequence ID" value="SPD94561.1"/>
    <property type="molecule type" value="Genomic_DNA"/>
</dbReference>
<dbReference type="AlphaFoldDB" id="A0A2N9K6J9"/>
<feature type="transmembrane region" description="Helical" evidence="1">
    <location>
        <begin position="21"/>
        <end position="44"/>
    </location>
</feature>
<evidence type="ECO:0000256" key="1">
    <source>
        <dbReference type="SAM" id="Phobius"/>
    </source>
</evidence>
<gene>
    <name evidence="2" type="ORF">LES8486_01745</name>
    <name evidence="3" type="ORF">LES9216_00110</name>
</gene>
<reference evidence="2 5" key="2">
    <citation type="submission" date="2018-02" db="EMBL/GenBank/DDBJ databases">
        <authorList>
            <person name="Rodrigo-Torres L."/>
            <person name="Arahal R. D."/>
            <person name="Lucena T."/>
        </authorList>
    </citation>
    <scope>NUCLEOTIDE SEQUENCE [LARGE SCALE GENOMIC DNA]</scope>
    <source>
        <strain evidence="2 5">CECT 8486</strain>
    </source>
</reference>
<protein>
    <submittedName>
        <fullName evidence="3">Uncharacterized protein</fullName>
    </submittedName>
</protein>